<feature type="region of interest" description="Disordered" evidence="1">
    <location>
        <begin position="279"/>
        <end position="344"/>
    </location>
</feature>
<dbReference type="Proteomes" id="UP000276776">
    <property type="component" value="Unassembled WGS sequence"/>
</dbReference>
<feature type="compositionally biased region" description="Polar residues" evidence="1">
    <location>
        <begin position="153"/>
        <end position="166"/>
    </location>
</feature>
<dbReference type="WBParaSite" id="TCLT_0000602601-mRNA-1">
    <property type="protein sequence ID" value="TCLT_0000602601-mRNA-1"/>
    <property type="gene ID" value="TCLT_0000602601"/>
</dbReference>
<evidence type="ECO:0000313" key="2">
    <source>
        <dbReference type="EMBL" id="VDN03328.1"/>
    </source>
</evidence>
<evidence type="ECO:0000313" key="4">
    <source>
        <dbReference type="WBParaSite" id="TCLT_0000602601-mRNA-1"/>
    </source>
</evidence>
<reference evidence="2 3" key="2">
    <citation type="submission" date="2018-11" db="EMBL/GenBank/DDBJ databases">
        <authorList>
            <consortium name="Pathogen Informatics"/>
        </authorList>
    </citation>
    <scope>NUCLEOTIDE SEQUENCE [LARGE SCALE GENOMIC DNA]</scope>
</reference>
<feature type="compositionally biased region" description="Acidic residues" evidence="1">
    <location>
        <begin position="220"/>
        <end position="234"/>
    </location>
</feature>
<accession>A0A0N5CZT8</accession>
<reference evidence="4" key="1">
    <citation type="submission" date="2016-04" db="UniProtKB">
        <authorList>
            <consortium name="WormBaseParasite"/>
        </authorList>
    </citation>
    <scope>IDENTIFICATION</scope>
</reference>
<protein>
    <submittedName>
        <fullName evidence="4">Protein suppressor of variegation 3-7</fullName>
    </submittedName>
</protein>
<evidence type="ECO:0000256" key="1">
    <source>
        <dbReference type="SAM" id="MobiDB-lite"/>
    </source>
</evidence>
<organism evidence="4">
    <name type="scientific">Thelazia callipaeda</name>
    <name type="common">Oriental eyeworm</name>
    <name type="synonym">Parasitic nematode</name>
    <dbReference type="NCBI Taxonomy" id="103827"/>
    <lineage>
        <taxon>Eukaryota</taxon>
        <taxon>Metazoa</taxon>
        <taxon>Ecdysozoa</taxon>
        <taxon>Nematoda</taxon>
        <taxon>Chromadorea</taxon>
        <taxon>Rhabditida</taxon>
        <taxon>Spirurina</taxon>
        <taxon>Spiruromorpha</taxon>
        <taxon>Thelazioidea</taxon>
        <taxon>Thelaziidae</taxon>
        <taxon>Thelazia</taxon>
    </lineage>
</organism>
<name>A0A0N5CZT8_THECL</name>
<keyword evidence="3" id="KW-1185">Reference proteome</keyword>
<proteinExistence type="predicted"/>
<feature type="compositionally biased region" description="Acidic residues" evidence="1">
    <location>
        <begin position="309"/>
        <end position="322"/>
    </location>
</feature>
<feature type="region of interest" description="Disordered" evidence="1">
    <location>
        <begin position="208"/>
        <end position="241"/>
    </location>
</feature>
<feature type="region of interest" description="Disordered" evidence="1">
    <location>
        <begin position="153"/>
        <end position="181"/>
    </location>
</feature>
<dbReference type="EMBL" id="UYYF01004382">
    <property type="protein sequence ID" value="VDN03328.1"/>
    <property type="molecule type" value="Genomic_DNA"/>
</dbReference>
<evidence type="ECO:0000313" key="3">
    <source>
        <dbReference type="Proteomes" id="UP000276776"/>
    </source>
</evidence>
<sequence>MGNTGIILPHARGFKLRKESHVRRKPVKIIKTLKKPFTTLHDTQLLLDNTESILDSSSKNRYRLVPEKSHSLFPDMVLLQHSQNNQLVPNYIGPALAALRNNQYMSDYLGSSLVSQMMPQYSTYMQPFSPEISVLPFHVPYPVPIPMISVSSASPVTQPNPVTEQLSSTAPTTTSTTKSTLGITLPTFPTLTLPPAFQNLIATTKKSKKRRKYNSKLEKDELEEEDDSDEDNDDSYQYSRKNSRITGGNKFLFFAARYDGNYHSINDEFDSDELISEDNYEEDQKRTSRKRNNNFNDLPQPLLPKYVADEDDDEEEEEEESDGSFATLSAPKRSGKSWMTNWSR</sequence>
<feature type="compositionally biased region" description="Low complexity" evidence="1">
    <location>
        <begin position="167"/>
        <end position="181"/>
    </location>
</feature>
<dbReference type="AlphaFoldDB" id="A0A0N5CZT8"/>
<gene>
    <name evidence="2" type="ORF">TCLT_LOCUS6015</name>
</gene>